<feature type="domain" description="Glycosyl hydrolase family 13 catalytic" evidence="4">
    <location>
        <begin position="25"/>
        <end position="417"/>
    </location>
</feature>
<dbReference type="Pfam" id="PF00128">
    <property type="entry name" value="Alpha-amylase"/>
    <property type="match status" value="1"/>
</dbReference>
<comment type="caution">
    <text evidence="5">The sequence shown here is derived from an EMBL/GenBank/DDBJ whole genome shotgun (WGS) entry which is preliminary data.</text>
</comment>
<dbReference type="SUPFAM" id="SSF51445">
    <property type="entry name" value="(Trans)glycosidases"/>
    <property type="match status" value="1"/>
</dbReference>
<comment type="similarity">
    <text evidence="1">Belongs to the glycosyl hydrolase 13 family.</text>
</comment>
<keyword evidence="2" id="KW-0325">Glycoprotein</keyword>
<accession>A0A543FVT5</accession>
<dbReference type="InterPro" id="IPR006047">
    <property type="entry name" value="GH13_cat_dom"/>
</dbReference>
<gene>
    <name evidence="5" type="ORF">FB388_5176</name>
</gene>
<evidence type="ECO:0000256" key="3">
    <source>
        <dbReference type="SAM" id="MobiDB-lite"/>
    </source>
</evidence>
<dbReference type="OrthoDB" id="9043248at2"/>
<name>A0A543FVT5_9PSEU</name>
<dbReference type="InterPro" id="IPR017853">
    <property type="entry name" value="GH"/>
</dbReference>
<proteinExistence type="inferred from homology"/>
<dbReference type="PANTHER" id="PTHR10357:SF179">
    <property type="entry name" value="NEUTRAL AND BASIC AMINO ACID TRANSPORT PROTEIN RBAT"/>
    <property type="match status" value="1"/>
</dbReference>
<dbReference type="Gene3D" id="3.90.400.10">
    <property type="entry name" value="Oligo-1,6-glucosidase, Domain 2"/>
    <property type="match status" value="1"/>
</dbReference>
<feature type="compositionally biased region" description="Basic and acidic residues" evidence="3">
    <location>
        <begin position="229"/>
        <end position="245"/>
    </location>
</feature>
<evidence type="ECO:0000313" key="6">
    <source>
        <dbReference type="Proteomes" id="UP000319818"/>
    </source>
</evidence>
<dbReference type="EMBL" id="VFPH01000002">
    <property type="protein sequence ID" value="TQM37957.1"/>
    <property type="molecule type" value="Genomic_DNA"/>
</dbReference>
<feature type="region of interest" description="Disordered" evidence="3">
    <location>
        <begin position="224"/>
        <end position="245"/>
    </location>
</feature>
<keyword evidence="6" id="KW-1185">Reference proteome</keyword>
<dbReference type="PANTHER" id="PTHR10357">
    <property type="entry name" value="ALPHA-AMYLASE FAMILY MEMBER"/>
    <property type="match status" value="1"/>
</dbReference>
<evidence type="ECO:0000256" key="1">
    <source>
        <dbReference type="ARBA" id="ARBA00008061"/>
    </source>
</evidence>
<dbReference type="AlphaFoldDB" id="A0A543FVT5"/>
<evidence type="ECO:0000313" key="5">
    <source>
        <dbReference type="EMBL" id="TQM37957.1"/>
    </source>
</evidence>
<dbReference type="FunFam" id="3.90.400.10:FF:000001">
    <property type="entry name" value="Maltase A3, isoform A"/>
    <property type="match status" value="1"/>
</dbReference>
<dbReference type="SMART" id="SM00642">
    <property type="entry name" value="Aamy"/>
    <property type="match status" value="1"/>
</dbReference>
<sequence>MQRLPTPPAPPAPVPQWWRDAVVYQIYVRSFSDSDGDGIGDLDGIRARLGYLELLGVDAIWLTPFYTSPMADHGYDVADPRDVDPVFGDLAAFDRLIADAHEHGLRVTIDLVPNHTSSEHEWFRAALDSAPGSPERARYHFRRGRGPNGDEPPNNWQSVFGGPAWTRVQDPDGSPGEWYLHLFAPEQPDLNWTNPEVWADLEKTLRFWLDRGVDGFRIDVAHGMSKPPDLPDAREDREPSHDGERWAASVVEPDPRFDHDDVHGVHRMIRAVLDHYPGRLVVGEVWVGDSARFSRYMRSDELHLGFNFRLVRAPFEAAAIRTAIEQSLAAVAGVGAPAAWTLSNHDVSRPVTRYGGGVTGLARARAMALVELALPGVVYLYNGEELGLPDVELPDETLQDPVWELSGHTRRGRDRCRVPMPWEGSAPGFGFTSGDPWLPMPPDYGKLVAAEQLEDTASMLSLVRRAIELRNTHPGFDGEELEWFGAPEGCFAFRRAGTTLVCALNTSTDVVPLPPGEAILASGPLTDGMLPPDTAAWLA</sequence>
<protein>
    <submittedName>
        <fullName evidence="5">Alpha-glucosidase</fullName>
    </submittedName>
</protein>
<dbReference type="InterPro" id="IPR045857">
    <property type="entry name" value="O16G_dom_2"/>
</dbReference>
<dbReference type="Gene3D" id="3.20.20.80">
    <property type="entry name" value="Glycosidases"/>
    <property type="match status" value="1"/>
</dbReference>
<dbReference type="CDD" id="cd11332">
    <property type="entry name" value="AmyAc_OligoGlu_TS"/>
    <property type="match status" value="1"/>
</dbReference>
<dbReference type="GO" id="GO:0009313">
    <property type="term" value="P:oligosaccharide catabolic process"/>
    <property type="evidence" value="ECO:0007669"/>
    <property type="project" value="TreeGrafter"/>
</dbReference>
<evidence type="ECO:0000259" key="4">
    <source>
        <dbReference type="SMART" id="SM00642"/>
    </source>
</evidence>
<evidence type="ECO:0000256" key="2">
    <source>
        <dbReference type="ARBA" id="ARBA00023180"/>
    </source>
</evidence>
<dbReference type="RefSeq" id="WP_142104696.1">
    <property type="nucleotide sequence ID" value="NZ_VFPH01000002.1"/>
</dbReference>
<reference evidence="5 6" key="1">
    <citation type="submission" date="2019-06" db="EMBL/GenBank/DDBJ databases">
        <title>Sequencing the genomes of 1000 actinobacteria strains.</title>
        <authorList>
            <person name="Klenk H.-P."/>
        </authorList>
    </citation>
    <scope>NUCLEOTIDE SEQUENCE [LARGE SCALE GENOMIC DNA]</scope>
    <source>
        <strain evidence="5 6">DSM 45511</strain>
    </source>
</reference>
<organism evidence="5 6">
    <name type="scientific">Pseudonocardia cypriaca</name>
    <dbReference type="NCBI Taxonomy" id="882449"/>
    <lineage>
        <taxon>Bacteria</taxon>
        <taxon>Bacillati</taxon>
        <taxon>Actinomycetota</taxon>
        <taxon>Actinomycetes</taxon>
        <taxon>Pseudonocardiales</taxon>
        <taxon>Pseudonocardiaceae</taxon>
        <taxon>Pseudonocardia</taxon>
    </lineage>
</organism>
<dbReference type="Proteomes" id="UP000319818">
    <property type="component" value="Unassembled WGS sequence"/>
</dbReference>
<dbReference type="GO" id="GO:0004556">
    <property type="term" value="F:alpha-amylase activity"/>
    <property type="evidence" value="ECO:0007669"/>
    <property type="project" value="TreeGrafter"/>
</dbReference>